<gene>
    <name evidence="2" type="ORF">DEX24_05430</name>
</gene>
<evidence type="ECO:0000259" key="1">
    <source>
        <dbReference type="Pfam" id="PF03551"/>
    </source>
</evidence>
<dbReference type="AlphaFoldDB" id="A0A2U3AN50"/>
<dbReference type="PANTHER" id="PTHR43252:SF7">
    <property type="entry name" value="TRANSCRIPTIONAL REGULATOR YQJI"/>
    <property type="match status" value="1"/>
</dbReference>
<dbReference type="EMBL" id="QFVR01000005">
    <property type="protein sequence ID" value="PWI25973.1"/>
    <property type="molecule type" value="Genomic_DNA"/>
</dbReference>
<organism evidence="2 3">
    <name type="scientific">Kurthia sibirica</name>
    <dbReference type="NCBI Taxonomy" id="202750"/>
    <lineage>
        <taxon>Bacteria</taxon>
        <taxon>Bacillati</taxon>
        <taxon>Bacillota</taxon>
        <taxon>Bacilli</taxon>
        <taxon>Bacillales</taxon>
        <taxon>Caryophanaceae</taxon>
        <taxon>Kurthia</taxon>
    </lineage>
</organism>
<feature type="domain" description="Transcription regulator PadR N-terminal" evidence="1">
    <location>
        <begin position="7"/>
        <end position="83"/>
    </location>
</feature>
<keyword evidence="3" id="KW-1185">Reference proteome</keyword>
<name>A0A2U3AN50_9BACL</name>
<dbReference type="Proteomes" id="UP000245938">
    <property type="component" value="Unassembled WGS sequence"/>
</dbReference>
<dbReference type="OrthoDB" id="9808762at2"/>
<comment type="caution">
    <text evidence="2">The sequence shown here is derived from an EMBL/GenBank/DDBJ whole genome shotgun (WGS) entry which is preliminary data.</text>
</comment>
<accession>A0A2U3AN50</accession>
<evidence type="ECO:0000313" key="2">
    <source>
        <dbReference type="EMBL" id="PWI25973.1"/>
    </source>
</evidence>
<proteinExistence type="predicted"/>
<protein>
    <recommendedName>
        <fullName evidence="1">Transcription regulator PadR N-terminal domain-containing protein</fullName>
    </recommendedName>
</protein>
<dbReference type="PANTHER" id="PTHR43252">
    <property type="entry name" value="TRANSCRIPTIONAL REGULATOR YQJI"/>
    <property type="match status" value="1"/>
</dbReference>
<dbReference type="InterPro" id="IPR036390">
    <property type="entry name" value="WH_DNA-bd_sf"/>
</dbReference>
<dbReference type="InterPro" id="IPR036388">
    <property type="entry name" value="WH-like_DNA-bd_sf"/>
</dbReference>
<dbReference type="Pfam" id="PF03551">
    <property type="entry name" value="PadR"/>
    <property type="match status" value="1"/>
</dbReference>
<evidence type="ECO:0000313" key="3">
    <source>
        <dbReference type="Proteomes" id="UP000245938"/>
    </source>
</evidence>
<dbReference type="RefSeq" id="WP_109305394.1">
    <property type="nucleotide sequence ID" value="NZ_BJUF01000045.1"/>
</dbReference>
<dbReference type="Gene3D" id="1.10.10.10">
    <property type="entry name" value="Winged helix-like DNA-binding domain superfamily/Winged helix DNA-binding domain"/>
    <property type="match status" value="1"/>
</dbReference>
<dbReference type="InterPro" id="IPR005149">
    <property type="entry name" value="Tscrpt_reg_PadR_N"/>
</dbReference>
<reference evidence="2 3" key="1">
    <citation type="submission" date="2018-05" db="EMBL/GenBank/DDBJ databases">
        <title>Kurthia sibirica genome sequence.</title>
        <authorList>
            <person name="Maclea K.S."/>
            <person name="Goen A.E."/>
        </authorList>
    </citation>
    <scope>NUCLEOTIDE SEQUENCE [LARGE SCALE GENOMIC DNA]</scope>
    <source>
        <strain evidence="2 3">ATCC 49154</strain>
    </source>
</reference>
<dbReference type="SUPFAM" id="SSF46785">
    <property type="entry name" value="Winged helix' DNA-binding domain"/>
    <property type="match status" value="1"/>
</dbReference>
<sequence>MFVKLFILGILSKKNFHPYMILKIFERVVEIDPSFKISDGKLYYHFDSLLKKNYITAVETVALENRPDKTVYTITESGQQYLRDLIYQSFDNILLTNVQSLYIPILFLDYVKLDQVVIILDEVIVRESQRIGTIERVAEHPELTNIAHLQLIFSHASKSYDDNLTWLAQLRDSLKKHLQSTTERKKEPGTEQK</sequence>